<evidence type="ECO:0000259" key="3">
    <source>
        <dbReference type="Pfam" id="PF25202"/>
    </source>
</evidence>
<dbReference type="InterPro" id="IPR004919">
    <property type="entry name" value="GmrSD_N"/>
</dbReference>
<organism evidence="4 5">
    <name type="scientific">Leucobacter exalbidus</name>
    <dbReference type="NCBI Taxonomy" id="662960"/>
    <lineage>
        <taxon>Bacteria</taxon>
        <taxon>Bacillati</taxon>
        <taxon>Actinomycetota</taxon>
        <taxon>Actinomycetes</taxon>
        <taxon>Micrococcales</taxon>
        <taxon>Microbacteriaceae</taxon>
        <taxon>Leucobacter</taxon>
    </lineage>
</organism>
<dbReference type="RefSeq" id="WP_209704845.1">
    <property type="nucleotide sequence ID" value="NZ_JAFIDA010000001.1"/>
</dbReference>
<accession>A0A940PMI3</accession>
<name>A0A940PMI3_9MICO</name>
<reference evidence="4" key="1">
    <citation type="submission" date="2021-02" db="EMBL/GenBank/DDBJ databases">
        <title>Sequencing the genomes of 1000 actinobacteria strains.</title>
        <authorList>
            <person name="Klenk H.-P."/>
        </authorList>
    </citation>
    <scope>NUCLEOTIDE SEQUENCE</scope>
    <source>
        <strain evidence="4">DSM 22850</strain>
    </source>
</reference>
<dbReference type="Pfam" id="PF03235">
    <property type="entry name" value="GmrSD_N"/>
    <property type="match status" value="1"/>
</dbReference>
<proteinExistence type="predicted"/>
<evidence type="ECO:0000313" key="4">
    <source>
        <dbReference type="EMBL" id="MBP1325840.1"/>
    </source>
</evidence>
<dbReference type="PANTHER" id="PTHR35149">
    <property type="entry name" value="SLL5132 PROTEIN"/>
    <property type="match status" value="1"/>
</dbReference>
<comment type="caution">
    <text evidence="4">The sequence shown here is derived from an EMBL/GenBank/DDBJ whole genome shotgun (WGS) entry which is preliminary data.</text>
</comment>
<evidence type="ECO:0000313" key="5">
    <source>
        <dbReference type="Proteomes" id="UP000675163"/>
    </source>
</evidence>
<gene>
    <name evidence="4" type="ORF">JOF28_001072</name>
</gene>
<evidence type="ECO:0000259" key="2">
    <source>
        <dbReference type="Pfam" id="PF03235"/>
    </source>
</evidence>
<keyword evidence="5" id="KW-1185">Reference proteome</keyword>
<protein>
    <recommendedName>
        <fullName evidence="6">DUF262 domain-containing protein</fullName>
    </recommendedName>
</protein>
<dbReference type="Pfam" id="PF25202">
    <property type="entry name" value="DUF7834"/>
    <property type="match status" value="1"/>
</dbReference>
<evidence type="ECO:0008006" key="6">
    <source>
        <dbReference type="Google" id="ProtNLM"/>
    </source>
</evidence>
<evidence type="ECO:0000256" key="1">
    <source>
        <dbReference type="SAM" id="MobiDB-lite"/>
    </source>
</evidence>
<dbReference type="PANTHER" id="PTHR35149:SF2">
    <property type="entry name" value="DUF262 DOMAIN-CONTAINING PROTEIN"/>
    <property type="match status" value="1"/>
</dbReference>
<feature type="compositionally biased region" description="Polar residues" evidence="1">
    <location>
        <begin position="302"/>
        <end position="316"/>
    </location>
</feature>
<dbReference type="Proteomes" id="UP000675163">
    <property type="component" value="Unassembled WGS sequence"/>
</dbReference>
<feature type="region of interest" description="Disordered" evidence="1">
    <location>
        <begin position="302"/>
        <end position="323"/>
    </location>
</feature>
<dbReference type="EMBL" id="JAFIDA010000001">
    <property type="protein sequence ID" value="MBP1325840.1"/>
    <property type="molecule type" value="Genomic_DNA"/>
</dbReference>
<feature type="domain" description="GmrSD restriction endonucleases N-terminal" evidence="2">
    <location>
        <begin position="19"/>
        <end position="217"/>
    </location>
</feature>
<sequence>MTIKEVASTSVGKLFLLPLRIPSYQRPYSWEPGTALQLFEDLCDAFEASLLTDSTSADTQTPPYVLGTVILHDRVEDPTASTAEQGRVYDIVDGQQRILTLRMLLKILETPTPSGETVETSTPPQGFQSSSFTGSALATAEPAIRIARAALSRAVRQRFGSNHDDANRDRFTWFVRERCQLVRVVTDSEDEAFRIFDSQNYRGKPLAPHDLLKAHHLRAMEGESEATIHAVIERWESAGDDALNRLFSLYLYRIARWSHGERATSFTDRDIHMFKGLTQEDAQTPSLRYHLAAQSALPLLNSWSGSHATPQRTQASDTHDREREHSRFQLTAPILAGRAFFEMTAFMLSELQRLSAREFPVAVDKASPKDNTFESWQRRHRYQKSVDLYLAAELFYVNRFGEQQLPAAQDALFVWAFQLRTRQLRIQHKSIDLLASGAAAQGSQPQPTPFKMLRETHDGRIVNRLEPEVRQYRDGFEAELFAELLRRSA</sequence>
<feature type="region of interest" description="Disordered" evidence="1">
    <location>
        <begin position="112"/>
        <end position="132"/>
    </location>
</feature>
<dbReference type="InterPro" id="IPR057156">
    <property type="entry name" value="DUF7834"/>
</dbReference>
<dbReference type="AlphaFoldDB" id="A0A940PMI3"/>
<feature type="domain" description="DUF7834" evidence="3">
    <location>
        <begin position="230"/>
        <end position="469"/>
    </location>
</feature>